<dbReference type="EMBL" id="JAPEVI010000003">
    <property type="protein sequence ID" value="MCX2722659.1"/>
    <property type="molecule type" value="Genomic_DNA"/>
</dbReference>
<comment type="caution">
    <text evidence="2">The sequence shown here is derived from an EMBL/GenBank/DDBJ whole genome shotgun (WGS) entry which is preliminary data.</text>
</comment>
<name>A0ABT3R0B6_9HYPH</name>
<sequence>MKYGLAFLMVTIAAGCFLAETAHAQSDFYIRSLYSNGRFTGSHEILTEPKDGYYAARYCDQTFWVSSGTVVWTEEQASAGRRLVLEENTGPERRIVCQDYAAFATLDDLGLKPREIERIRNNNQSLDMKSGRIRTIRDAFKHFKNEQ</sequence>
<evidence type="ECO:0000313" key="2">
    <source>
        <dbReference type="EMBL" id="MCX2722659.1"/>
    </source>
</evidence>
<dbReference type="PROSITE" id="PS51257">
    <property type="entry name" value="PROKAR_LIPOPROTEIN"/>
    <property type="match status" value="1"/>
</dbReference>
<keyword evidence="3" id="KW-1185">Reference proteome</keyword>
<feature type="chain" id="PRO_5046232433" evidence="1">
    <location>
        <begin position="25"/>
        <end position="147"/>
    </location>
</feature>
<organism evidence="2 3">
    <name type="scientific">Roseibium salinum</name>
    <dbReference type="NCBI Taxonomy" id="1604349"/>
    <lineage>
        <taxon>Bacteria</taxon>
        <taxon>Pseudomonadati</taxon>
        <taxon>Pseudomonadota</taxon>
        <taxon>Alphaproteobacteria</taxon>
        <taxon>Hyphomicrobiales</taxon>
        <taxon>Stappiaceae</taxon>
        <taxon>Roseibium</taxon>
    </lineage>
</organism>
<dbReference type="Proteomes" id="UP001300261">
    <property type="component" value="Unassembled WGS sequence"/>
</dbReference>
<evidence type="ECO:0000256" key="1">
    <source>
        <dbReference type="SAM" id="SignalP"/>
    </source>
</evidence>
<accession>A0ABT3R0B6</accession>
<keyword evidence="1" id="KW-0732">Signal</keyword>
<gene>
    <name evidence="2" type="ORF">ON753_09715</name>
</gene>
<reference evidence="2 3" key="1">
    <citation type="journal article" date="2016" name="Int. J. Syst. Evol. Microbiol.">
        <title>Labrenzia salina sp. nov., isolated from the rhizosphere of the halophyte Arthrocnemum macrostachyum.</title>
        <authorList>
            <person name="Camacho M."/>
            <person name="Redondo-Gomez S."/>
            <person name="Rodriguez-Llorente I."/>
            <person name="Rohde M."/>
            <person name="Sproer C."/>
            <person name="Schumann P."/>
            <person name="Klenk H.P."/>
            <person name="Montero-Calasanz M.D.C."/>
        </authorList>
    </citation>
    <scope>NUCLEOTIDE SEQUENCE [LARGE SCALE GENOMIC DNA]</scope>
    <source>
        <strain evidence="2 3">DSM 29163</strain>
    </source>
</reference>
<proteinExistence type="predicted"/>
<feature type="signal peptide" evidence="1">
    <location>
        <begin position="1"/>
        <end position="24"/>
    </location>
</feature>
<dbReference type="RefSeq" id="WP_265962325.1">
    <property type="nucleotide sequence ID" value="NZ_JAPEVI010000003.1"/>
</dbReference>
<protein>
    <submittedName>
        <fullName evidence="2">Uncharacterized protein</fullName>
    </submittedName>
</protein>
<evidence type="ECO:0000313" key="3">
    <source>
        <dbReference type="Proteomes" id="UP001300261"/>
    </source>
</evidence>